<dbReference type="Pfam" id="PF08327">
    <property type="entry name" value="AHSA1"/>
    <property type="match status" value="1"/>
</dbReference>
<dbReference type="RefSeq" id="WP_183650251.1">
    <property type="nucleotide sequence ID" value="NZ_JACHWU010000001.1"/>
</dbReference>
<evidence type="ECO:0000259" key="2">
    <source>
        <dbReference type="Pfam" id="PF08327"/>
    </source>
</evidence>
<keyword evidence="4" id="KW-1185">Reference proteome</keyword>
<dbReference type="InterPro" id="IPR013538">
    <property type="entry name" value="ASHA1/2-like_C"/>
</dbReference>
<name>A0A839RY02_9PSEU</name>
<feature type="domain" description="Activator of Hsp90 ATPase homologue 1/2-like C-terminal" evidence="2">
    <location>
        <begin position="31"/>
        <end position="117"/>
    </location>
</feature>
<comment type="caution">
    <text evidence="3">The sequence shown here is derived from an EMBL/GenBank/DDBJ whole genome shotgun (WGS) entry which is preliminary data.</text>
</comment>
<dbReference type="Gene3D" id="3.30.530.20">
    <property type="match status" value="1"/>
</dbReference>
<accession>A0A839RY02</accession>
<protein>
    <submittedName>
        <fullName evidence="3">Uncharacterized protein YndB with AHSA1/START domain</fullName>
    </submittedName>
</protein>
<dbReference type="CDD" id="cd08899">
    <property type="entry name" value="SRPBCC_CalC_Aha1-like_6"/>
    <property type="match status" value="1"/>
</dbReference>
<dbReference type="SUPFAM" id="SSF55961">
    <property type="entry name" value="Bet v1-like"/>
    <property type="match status" value="1"/>
</dbReference>
<dbReference type="InterPro" id="IPR023393">
    <property type="entry name" value="START-like_dom_sf"/>
</dbReference>
<evidence type="ECO:0000256" key="1">
    <source>
        <dbReference type="ARBA" id="ARBA00006817"/>
    </source>
</evidence>
<dbReference type="Proteomes" id="UP000550714">
    <property type="component" value="Unassembled WGS sequence"/>
</dbReference>
<reference evidence="3 4" key="1">
    <citation type="submission" date="2020-08" db="EMBL/GenBank/DDBJ databases">
        <title>Genomic Encyclopedia of Type Strains, Phase III (KMG-III): the genomes of soil and plant-associated and newly described type strains.</title>
        <authorList>
            <person name="Whitman W."/>
        </authorList>
    </citation>
    <scope>NUCLEOTIDE SEQUENCE [LARGE SCALE GENOMIC DNA]</scope>
    <source>
        <strain evidence="3 4">CECT 8577</strain>
    </source>
</reference>
<dbReference type="EMBL" id="JACHWU010000001">
    <property type="protein sequence ID" value="MBB3050651.1"/>
    <property type="molecule type" value="Genomic_DNA"/>
</dbReference>
<organism evidence="3 4">
    <name type="scientific">Prauserella isguenensis</name>
    <dbReference type="NCBI Taxonomy" id="1470180"/>
    <lineage>
        <taxon>Bacteria</taxon>
        <taxon>Bacillati</taxon>
        <taxon>Actinomycetota</taxon>
        <taxon>Actinomycetes</taxon>
        <taxon>Pseudonocardiales</taxon>
        <taxon>Pseudonocardiaceae</taxon>
        <taxon>Prauserella</taxon>
    </lineage>
</organism>
<comment type="similarity">
    <text evidence="1">Belongs to the AHA1 family.</text>
</comment>
<dbReference type="AlphaFoldDB" id="A0A839RY02"/>
<proteinExistence type="inferred from homology"/>
<gene>
    <name evidence="3" type="ORF">FHS23_001646</name>
</gene>
<evidence type="ECO:0000313" key="4">
    <source>
        <dbReference type="Proteomes" id="UP000550714"/>
    </source>
</evidence>
<sequence length="127" mass="14070">MNVAQQINAVLRRIAHGDGEHTVALEQTFATTADDLWHACTDPERLARWFEPVEGDLVEGGRYKLTGSGTEGTIGRCEPPHALRITWEYGGDVSSVEVDLTPADEGTTLTLRHVVPDNEHWTTYRGE</sequence>
<evidence type="ECO:0000313" key="3">
    <source>
        <dbReference type="EMBL" id="MBB3050651.1"/>
    </source>
</evidence>